<dbReference type="Pfam" id="PF00117">
    <property type="entry name" value="GATase"/>
    <property type="match status" value="1"/>
</dbReference>
<evidence type="ECO:0000313" key="3">
    <source>
        <dbReference type="EMBL" id="BDL44866.1"/>
    </source>
</evidence>
<organism evidence="3 4">
    <name type="scientific">Akkermansia biwaensis</name>
    <dbReference type="NCBI Taxonomy" id="2946555"/>
    <lineage>
        <taxon>Bacteria</taxon>
        <taxon>Pseudomonadati</taxon>
        <taxon>Verrucomicrobiota</taxon>
        <taxon>Verrucomicrobiia</taxon>
        <taxon>Verrucomicrobiales</taxon>
        <taxon>Akkermansiaceae</taxon>
        <taxon>Akkermansia</taxon>
    </lineage>
</organism>
<keyword evidence="4" id="KW-1185">Reference proteome</keyword>
<evidence type="ECO:0000259" key="2">
    <source>
        <dbReference type="Pfam" id="PF00117"/>
    </source>
</evidence>
<dbReference type="PANTHER" id="PTHR43418">
    <property type="entry name" value="MULTIFUNCTIONAL TRYPTOPHAN BIOSYNTHESIS PROTEIN-RELATED"/>
    <property type="match status" value="1"/>
</dbReference>
<dbReference type="PRINTS" id="PR00099">
    <property type="entry name" value="CPSGATASE"/>
</dbReference>
<dbReference type="InterPro" id="IPR050472">
    <property type="entry name" value="Anth_synth/Amidotransfase"/>
</dbReference>
<evidence type="ECO:0000256" key="1">
    <source>
        <dbReference type="ARBA" id="ARBA00022962"/>
    </source>
</evidence>
<gene>
    <name evidence="3" type="ORF">Abiwalacus_24400</name>
</gene>
<dbReference type="CDD" id="cd01743">
    <property type="entry name" value="GATase1_Anthranilate_Synthase"/>
    <property type="match status" value="1"/>
</dbReference>
<dbReference type="EMBL" id="AP025943">
    <property type="protein sequence ID" value="BDL44866.1"/>
    <property type="molecule type" value="Genomic_DNA"/>
</dbReference>
<dbReference type="InterPro" id="IPR017926">
    <property type="entry name" value="GATASE"/>
</dbReference>
<feature type="domain" description="Glutamine amidotransferase" evidence="2">
    <location>
        <begin position="11"/>
        <end position="195"/>
    </location>
</feature>
<reference evidence="3" key="1">
    <citation type="submission" date="2022-06" db="EMBL/GenBank/DDBJ databases">
        <title>Akkermansia biwalacus sp. nov., an anaerobic mucin-degrading bacterium isolated from human intestine.</title>
        <authorList>
            <person name="Kobayashi Y."/>
            <person name="Inoue S."/>
            <person name="Kawahara T."/>
            <person name="Kohda N."/>
        </authorList>
    </citation>
    <scope>NUCLEOTIDE SEQUENCE</scope>
    <source>
        <strain evidence="3">WON2089</strain>
    </source>
</reference>
<sequence>MRAMSQPNVWIIDHRDSFTWNLAELAAATGMAVPRVVPHDSPGLEHAVRKGEKVILSPGPGVVHDSCHRATFRLLRRLPPDIPVLGVCLGHQILGVHFGAALEQLPSPLHGARAQIRRCGPSPLFAGLPEEFPAGLYHSWRLSRESWPDELIVTAEDGRGHIQAIRHRTRPLYGIQFHPESILTPSGSLMMRNFLALSQE</sequence>
<dbReference type="InterPro" id="IPR029062">
    <property type="entry name" value="Class_I_gatase-like"/>
</dbReference>
<dbReference type="Gene3D" id="3.40.50.880">
    <property type="match status" value="1"/>
</dbReference>
<dbReference type="InterPro" id="IPR006221">
    <property type="entry name" value="TrpG/PapA_dom"/>
</dbReference>
<evidence type="ECO:0000313" key="4">
    <source>
        <dbReference type="Proteomes" id="UP001062263"/>
    </source>
</evidence>
<dbReference type="PANTHER" id="PTHR43418:SF4">
    <property type="entry name" value="MULTIFUNCTIONAL TRYPTOPHAN BIOSYNTHESIS PROTEIN"/>
    <property type="match status" value="1"/>
</dbReference>
<dbReference type="PRINTS" id="PR00096">
    <property type="entry name" value="GATASE"/>
</dbReference>
<protein>
    <submittedName>
        <fullName evidence="3">Aminodeoxychorismate/anthranilate synthase component II</fullName>
    </submittedName>
</protein>
<dbReference type="PRINTS" id="PR00097">
    <property type="entry name" value="ANTSNTHASEII"/>
</dbReference>
<accession>A0ABM7ZJB3</accession>
<dbReference type="SUPFAM" id="SSF52317">
    <property type="entry name" value="Class I glutamine amidotransferase-like"/>
    <property type="match status" value="1"/>
</dbReference>
<dbReference type="Proteomes" id="UP001062263">
    <property type="component" value="Chromosome"/>
</dbReference>
<dbReference type="PROSITE" id="PS51273">
    <property type="entry name" value="GATASE_TYPE_1"/>
    <property type="match status" value="1"/>
</dbReference>
<name>A0ABM7ZJB3_9BACT</name>
<keyword evidence="1" id="KW-0315">Glutamine amidotransferase</keyword>
<proteinExistence type="predicted"/>